<dbReference type="PANTHER" id="PTHR47485">
    <property type="entry name" value="THYLAKOID LUMENAL 17.4 KDA PROTEIN, CHLOROPLASTIC"/>
    <property type="match status" value="1"/>
</dbReference>
<comment type="caution">
    <text evidence="2">The sequence shown here is derived from an EMBL/GenBank/DDBJ whole genome shotgun (WGS) entry which is preliminary data.</text>
</comment>
<dbReference type="EMBL" id="JAYGIE010000023">
    <property type="protein sequence ID" value="MEA5477367.1"/>
    <property type="molecule type" value="Genomic_DNA"/>
</dbReference>
<evidence type="ECO:0000313" key="2">
    <source>
        <dbReference type="EMBL" id="MEA5477367.1"/>
    </source>
</evidence>
<reference evidence="2 3" key="1">
    <citation type="submission" date="2023-12" db="EMBL/GenBank/DDBJ databases">
        <title>Baltic Sea Cyanobacteria.</title>
        <authorList>
            <person name="Delbaje E."/>
            <person name="Fewer D.P."/>
            <person name="Shishido T.K."/>
        </authorList>
    </citation>
    <scope>NUCLEOTIDE SEQUENCE [LARGE SCALE GENOMIC DNA]</scope>
    <source>
        <strain evidence="2 3">UHCC 0370</strain>
    </source>
</reference>
<dbReference type="RefSeq" id="WP_323260860.1">
    <property type="nucleotide sequence ID" value="NZ_JAYGIE010000023.1"/>
</dbReference>
<evidence type="ECO:0000256" key="1">
    <source>
        <dbReference type="ARBA" id="ARBA00022737"/>
    </source>
</evidence>
<name>A0ABU5TGD9_9CYAN</name>
<dbReference type="PANTHER" id="PTHR47485:SF1">
    <property type="entry name" value="THYLAKOID LUMENAL 17.4 KDA PROTEIN, CHLOROPLASTIC"/>
    <property type="match status" value="1"/>
</dbReference>
<proteinExistence type="predicted"/>
<evidence type="ECO:0000313" key="3">
    <source>
        <dbReference type="Proteomes" id="UP001301388"/>
    </source>
</evidence>
<organism evidence="2 3">
    <name type="scientific">Pseudanabaena galeata UHCC 0370</name>
    <dbReference type="NCBI Taxonomy" id="3110310"/>
    <lineage>
        <taxon>Bacteria</taxon>
        <taxon>Bacillati</taxon>
        <taxon>Cyanobacteriota</taxon>
        <taxon>Cyanophyceae</taxon>
        <taxon>Pseudanabaenales</taxon>
        <taxon>Pseudanabaenaceae</taxon>
        <taxon>Pseudanabaena</taxon>
    </lineage>
</organism>
<protein>
    <submittedName>
        <fullName evidence="2">Pentapeptide repeat-containing protein</fullName>
    </submittedName>
</protein>
<dbReference type="Gene3D" id="2.160.20.80">
    <property type="entry name" value="E3 ubiquitin-protein ligase SopA"/>
    <property type="match status" value="2"/>
</dbReference>
<accession>A0ABU5TGD9</accession>
<dbReference type="InterPro" id="IPR001646">
    <property type="entry name" value="5peptide_repeat"/>
</dbReference>
<dbReference type="Proteomes" id="UP001301388">
    <property type="component" value="Unassembled WGS sequence"/>
</dbReference>
<dbReference type="Pfam" id="PF00805">
    <property type="entry name" value="Pentapeptide"/>
    <property type="match status" value="4"/>
</dbReference>
<keyword evidence="1" id="KW-0677">Repeat</keyword>
<gene>
    <name evidence="2" type="ORF">VB774_07015</name>
</gene>
<keyword evidence="3" id="KW-1185">Reference proteome</keyword>
<dbReference type="SUPFAM" id="SSF141571">
    <property type="entry name" value="Pentapeptide repeat-like"/>
    <property type="match status" value="1"/>
</dbReference>
<sequence length="497" mass="55462">MANLEHLQELEKGADSWNKWLLHLNEQKIDRRTIDLSNADLSGKEKKWSEYDFEGVNLKSVNLKFSDLTNANFLLADLSDADLRCATIRYAEFNQATLDSANFANADLFGAKFNRTKLNRANLKGVDARNTFFAQASCIETNFTGAMLDDAKLQESNLKGAIFQSAVLLNTNLSSSNLTETDFQESNLLIAILNNTNLTNSILVNADLSGVGAWGANFTNADFTGACINGWRIDNTTKFNGVKCTHIYMKSNQEERVPYNSNEFFKPRDFQKLIQKAQNTVDLIFTNGIDWQAFLKAFLKLKSETGDELSIYSIEDKWDNYFVVRVNVPHGADKEKLAEALNREYELKEDKKFLQQQIASLTMSVGSLSETLRKKRMSGDTFNINANNSPVSIAKDNATQNIHSINEIFEQHQDISEVVAEIQKLLTQFQNQGLSESDAQEKVADELATKAKSDSTIMEKLKSFGASFGSASGKALVTEGVKAVFKLALNKAGIHLE</sequence>